<dbReference type="Pfam" id="PF13516">
    <property type="entry name" value="LRR_6"/>
    <property type="match status" value="6"/>
</dbReference>
<dbReference type="Gene3D" id="3.20.20.80">
    <property type="entry name" value="Glycosidases"/>
    <property type="match status" value="1"/>
</dbReference>
<dbReference type="InterPro" id="IPR017853">
    <property type="entry name" value="GH"/>
</dbReference>
<dbReference type="GO" id="GO:0004563">
    <property type="term" value="F:beta-N-acetylhexosaminidase activity"/>
    <property type="evidence" value="ECO:0007669"/>
    <property type="project" value="UniProtKB-EC"/>
</dbReference>
<evidence type="ECO:0000256" key="2">
    <source>
        <dbReference type="ARBA" id="ARBA00006285"/>
    </source>
</evidence>
<feature type="compositionally biased region" description="Polar residues" evidence="10">
    <location>
        <begin position="1115"/>
        <end position="1124"/>
    </location>
</feature>
<evidence type="ECO:0000259" key="12">
    <source>
        <dbReference type="Pfam" id="PF00728"/>
    </source>
</evidence>
<keyword evidence="4" id="KW-0378">Hydrolase</keyword>
<gene>
    <name evidence="14" type="ORF">EGR_03689</name>
</gene>
<dbReference type="SUPFAM" id="SSF49854">
    <property type="entry name" value="Spermadhesin, CUB domain"/>
    <property type="match status" value="1"/>
</dbReference>
<feature type="region of interest" description="Disordered" evidence="10">
    <location>
        <begin position="598"/>
        <end position="622"/>
    </location>
</feature>
<dbReference type="InterPro" id="IPR025705">
    <property type="entry name" value="Beta_hexosaminidase_sua/sub"/>
</dbReference>
<dbReference type="OMA" id="EACMWIE"/>
<dbReference type="InterPro" id="IPR029019">
    <property type="entry name" value="HEX_eukaryotic_N"/>
</dbReference>
<comment type="caution">
    <text evidence="14">The sequence shown here is derived from an EMBL/GenBank/DDBJ whole genome shotgun (WGS) entry which is preliminary data.</text>
</comment>
<feature type="domain" description="Glycoside hydrolase family 20 catalytic" evidence="12">
    <location>
        <begin position="1439"/>
        <end position="1784"/>
    </location>
</feature>
<dbReference type="RefSeq" id="XP_024352595.1">
    <property type="nucleotide sequence ID" value="XM_024492938.1"/>
</dbReference>
<dbReference type="Gene3D" id="2.60.120.290">
    <property type="entry name" value="Spermadhesin, CUB domain"/>
    <property type="match status" value="1"/>
</dbReference>
<dbReference type="InterPro" id="IPR029018">
    <property type="entry name" value="Hex-like_dom2"/>
</dbReference>
<proteinExistence type="inferred from homology"/>
<feature type="transmembrane region" description="Helical" evidence="11">
    <location>
        <begin position="1911"/>
        <end position="1930"/>
    </location>
</feature>
<dbReference type="SUPFAM" id="SSF51445">
    <property type="entry name" value="(Trans)glycosidases"/>
    <property type="match status" value="1"/>
</dbReference>
<dbReference type="SUPFAM" id="SSF57424">
    <property type="entry name" value="LDL receptor-like module"/>
    <property type="match status" value="1"/>
</dbReference>
<feature type="region of interest" description="Disordered" evidence="10">
    <location>
        <begin position="927"/>
        <end position="976"/>
    </location>
</feature>
<comment type="similarity">
    <text evidence="2">Belongs to the glycosyl hydrolase 20 family.</text>
</comment>
<dbReference type="GO" id="GO:0030203">
    <property type="term" value="P:glycosaminoglycan metabolic process"/>
    <property type="evidence" value="ECO:0007669"/>
    <property type="project" value="TreeGrafter"/>
</dbReference>
<feature type="compositionally biased region" description="Low complexity" evidence="10">
    <location>
        <begin position="927"/>
        <end position="949"/>
    </location>
</feature>
<dbReference type="InterPro" id="IPR035914">
    <property type="entry name" value="Sperma_CUB_dom_sf"/>
</dbReference>
<dbReference type="SMART" id="SM00368">
    <property type="entry name" value="LRR_RI"/>
    <property type="match status" value="8"/>
</dbReference>
<organism evidence="14 15">
    <name type="scientific">Echinococcus granulosus</name>
    <name type="common">Hydatid tapeworm</name>
    <dbReference type="NCBI Taxonomy" id="6210"/>
    <lineage>
        <taxon>Eukaryota</taxon>
        <taxon>Metazoa</taxon>
        <taxon>Spiralia</taxon>
        <taxon>Lophotrochozoa</taxon>
        <taxon>Platyhelminthes</taxon>
        <taxon>Cestoda</taxon>
        <taxon>Eucestoda</taxon>
        <taxon>Cyclophyllidea</taxon>
        <taxon>Taeniidae</taxon>
        <taxon>Echinococcus</taxon>
        <taxon>Echinococcus granulosus group</taxon>
    </lineage>
</organism>
<dbReference type="GO" id="GO:0005764">
    <property type="term" value="C:lysosome"/>
    <property type="evidence" value="ECO:0007669"/>
    <property type="project" value="TreeGrafter"/>
</dbReference>
<accession>W6V561</accession>
<feature type="compositionally biased region" description="Polar residues" evidence="10">
    <location>
        <begin position="950"/>
        <end position="969"/>
    </location>
</feature>
<dbReference type="InterPro" id="IPR015883">
    <property type="entry name" value="Glyco_hydro_20_cat"/>
</dbReference>
<sequence>MAITFTKKVGKLCCLNALIQSFLSSQYDSTQKAPEFILKMMQKELNYNKGLEDFEWVYLKLCGNNALEKACRLRDHDITSLCASLLNVPIINSLDLRFNQITDDGAIALANYLKKDRCLKELNLTGNNIMERGAQEIGEGLKMNRTLERLKLTGNPIGRAGGIALARGLLRNTTITQLDVGECDLEISSAIAFSTVLRTNNTIDYFSMDRLILFTRQEEQTVQICEMLRMNTNLKELHLSRCNMRDYGAERVVEALEANKTLQVLDLSANRISRDGGIALARALGNRCSLTILDLSYNRVQCEGAIAIAKALKKDNNRLAVLYLTFNEIREKGLCALADALLYNDSLHYIYLWGNEINEKVATVWAHLQTIGRIRQESTDLKPYKVDGVVRMALFRKNGKCRNYRQQKVIITSLLTCSYDNSVVFLYCLRSQTPASGRLVVKRYLIWWSVFVAAIKLLKVVGWSTASHLKVILSRDCTSMPTSIVGLEESQTKTLRIDDLESGAIIYSHDFESDALPNASSTILGQNYYAQYPLAFSCEVVIHAPLDNGRIMLTIESFFIPSSDQTCKDDFLYVFDSNTARSKAMYIEFSQIPVSKQRSNDTRFQDRRDSISRESTAHETNPHEMTQLEGVDGKLLLKQLAVVSLHVDWSQLRLAFTKEAEHVEPNAGKASGIGLLTPGLCQTSACPEGRFYCGSVKNAALGGIPSVINFSGGVGESRSSVRLPSTGICVSERVCCDGVFNCPDGRDEFASLCNHFQDGGPTDQDISFLGQFLSLGLTTSVSIVVAAVLFIILCLGCIICLCRRNRFNARSTNSPTAVVNTVFDGVNRTCSGELAVPHTDPSSLLNGVRKSPDDFHSQILATPTQQQQIVLPPAKSMGDLFQPHQLSPNSPMLRHFHEYPSSPQPPPPGSWNTQPICYSVAHHPQWLPQQQQQQQHQQQVHQQMPLSPQNQTQNRVSGATPSSNVPTCPQQLQQQSHLLHSTRFPYQHLETSSLVADGGIVYLGEIGSGSGSGGSRLATSSRRPRRRSGRAMDTQSSSSIGCGPSTRGAQSAEGAPRTASNSPHSVGPSWSSSRGTTANNPSANSSANVRPHHHRHHHHRRCRRQDGSGGGSSGKQSTRNHSTNSSMISDVAACSVLLLCILVIHWSLQGEASNMVANIEQQRKEAGVGNAGALESTLGKEYSRLEGKAFLPHSATTPHVANRFMAQLCFPEEPPDEVVRRDREWNYLDSPLNQIPIPRAPTPTFGEVTPRPQVWHREDTFFPVLRNRNITVHGPSNYILQKAVSRYETLIGSCTKLSIHPRRYISRKYNDTEVDQNLTCMARRNFRSARLKPSYPQYYAVESLEKHFSQFPGYLAKANSKMAISHIHLGVRRLGGPWPNSEMNESYLLIAIPSGIKILAEEVWGAIRGLETLSQLLWCSPSGSTIFINQTFIRDYPSFPHRGLHLDTSRHYISKHKILMNLETMAFNKLNVFHWHVTDDQSFPFVSRTFPELSKQAAYNSKMVYTHDDVREIVEFARVRGIRVIPEFDIPGHTRSWSLSHPEIFAKCYDMENESPFYGGLDPSKNETLEFLAALFKEIVELFPDSTLHMGFDEVEFNCWLVSVTERSFLLSNSFDILNCPCRSSNPAIKKFMLDNGMVSPIDIFKIFTVRLLNRIQEAAKRVTLTGQRRFIFWQEVFDNGLKVPNNSLIHLWKDLNSIPGYFGFQAIVSKGWYLDSYLKPSEWIGYYENEIYPSSHFYPDVNANFEPKNVIGGEACMWIEWQSEETVIQRIWPVTSAIAERLWYYRTPNPDEFGPRLEEQRCRLLRRGVPVGVASGPGMCPLPSGPDGDISPFDLIKIGAIGTITSGEYIHHLEIRKILLLIFCGLALFTAGYFAGRQGLAAHLSRVLKTLSTNNFGITRTSRLARFRTYTFNALFICFSTFIAILLLVSSTPHTSGLVGSSSLG</sequence>
<reference evidence="14 15" key="1">
    <citation type="journal article" date="2013" name="Nat. Genet.">
        <title>The genome of the hydatid tapeworm Echinococcus granulosus.</title>
        <authorList>
            <person name="Zheng H."/>
            <person name="Zhang W."/>
            <person name="Zhang L."/>
            <person name="Zhang Z."/>
            <person name="Li J."/>
            <person name="Lu G."/>
            <person name="Zhu Y."/>
            <person name="Wang Y."/>
            <person name="Huang Y."/>
            <person name="Liu J."/>
            <person name="Kang H."/>
            <person name="Chen J."/>
            <person name="Wang L."/>
            <person name="Chen A."/>
            <person name="Yu S."/>
            <person name="Gao Z."/>
            <person name="Jin L."/>
            <person name="Gu W."/>
            <person name="Wang Z."/>
            <person name="Zhao L."/>
            <person name="Shi B."/>
            <person name="Wen H."/>
            <person name="Lin R."/>
            <person name="Jones M.K."/>
            <person name="Brejova B."/>
            <person name="Vinar T."/>
            <person name="Zhao G."/>
            <person name="McManus D.P."/>
            <person name="Chen Z."/>
            <person name="Zhou Y."/>
            <person name="Wang S."/>
        </authorList>
    </citation>
    <scope>NUCLEOTIDE SEQUENCE [LARGE SCALE GENOMIC DNA]</scope>
</reference>
<dbReference type="Gene3D" id="3.30.379.10">
    <property type="entry name" value="Chitobiase/beta-hexosaminidase domain 2-like"/>
    <property type="match status" value="1"/>
</dbReference>
<evidence type="ECO:0000259" key="13">
    <source>
        <dbReference type="Pfam" id="PF14845"/>
    </source>
</evidence>
<dbReference type="GeneID" id="36339404"/>
<evidence type="ECO:0000313" key="14">
    <source>
        <dbReference type="EMBL" id="EUB61399.1"/>
    </source>
</evidence>
<comment type="caution">
    <text evidence="9">Lacks conserved residue(s) required for the propagation of feature annotation.</text>
</comment>
<evidence type="ECO:0000313" key="15">
    <source>
        <dbReference type="Proteomes" id="UP000019149"/>
    </source>
</evidence>
<feature type="transmembrane region" description="Helical" evidence="11">
    <location>
        <begin position="781"/>
        <end position="802"/>
    </location>
</feature>
<dbReference type="InterPro" id="IPR001611">
    <property type="entry name" value="Leu-rich_rpt"/>
</dbReference>
<keyword evidence="15" id="KW-1185">Reference proteome</keyword>
<evidence type="ECO:0000256" key="1">
    <source>
        <dbReference type="ARBA" id="ARBA00001231"/>
    </source>
</evidence>
<evidence type="ECO:0000256" key="7">
    <source>
        <dbReference type="ARBA" id="ARBA00023295"/>
    </source>
</evidence>
<dbReference type="Gene3D" id="4.10.400.10">
    <property type="entry name" value="Low-density Lipoprotein Receptor"/>
    <property type="match status" value="1"/>
</dbReference>
<dbReference type="Gene3D" id="3.80.10.10">
    <property type="entry name" value="Ribonuclease Inhibitor"/>
    <property type="match status" value="3"/>
</dbReference>
<feature type="compositionally biased region" description="Basic residues" evidence="10">
    <location>
        <begin position="1090"/>
        <end position="1103"/>
    </location>
</feature>
<feature type="compositionally biased region" description="Low complexity" evidence="10">
    <location>
        <begin position="1060"/>
        <end position="1088"/>
    </location>
</feature>
<keyword evidence="11" id="KW-0472">Membrane</keyword>
<dbReference type="InterPro" id="IPR036055">
    <property type="entry name" value="LDL_receptor-like_sf"/>
</dbReference>
<dbReference type="PANTHER" id="PTHR22600">
    <property type="entry name" value="BETA-HEXOSAMINIDASE"/>
    <property type="match status" value="1"/>
</dbReference>
<evidence type="ECO:0000256" key="5">
    <source>
        <dbReference type="ARBA" id="ARBA00023157"/>
    </source>
</evidence>
<dbReference type="OrthoDB" id="272549at2759"/>
<evidence type="ECO:0000256" key="6">
    <source>
        <dbReference type="ARBA" id="ARBA00023180"/>
    </source>
</evidence>
<dbReference type="GO" id="GO:0005975">
    <property type="term" value="P:carbohydrate metabolic process"/>
    <property type="evidence" value="ECO:0007669"/>
    <property type="project" value="InterPro"/>
</dbReference>
<dbReference type="KEGG" id="egl:EGR_03689"/>
<feature type="region of interest" description="Disordered" evidence="10">
    <location>
        <begin position="1005"/>
        <end position="1124"/>
    </location>
</feature>
<dbReference type="Proteomes" id="UP000019149">
    <property type="component" value="Unassembled WGS sequence"/>
</dbReference>
<keyword evidence="6" id="KW-0325">Glycoprotein</keyword>
<comment type="catalytic activity">
    <reaction evidence="1">
        <text>Hydrolysis of terminal non-reducing N-acetyl-D-hexosamine residues in N-acetyl-beta-D-hexosaminides.</text>
        <dbReference type="EC" id="3.2.1.52"/>
    </reaction>
</comment>
<name>W6V561_ECHGR</name>
<dbReference type="Pfam" id="PF00728">
    <property type="entry name" value="Glyco_hydro_20"/>
    <property type="match status" value="1"/>
</dbReference>
<dbReference type="CTD" id="36339404"/>
<dbReference type="GO" id="GO:0016020">
    <property type="term" value="C:membrane"/>
    <property type="evidence" value="ECO:0007669"/>
    <property type="project" value="TreeGrafter"/>
</dbReference>
<dbReference type="EC" id="3.2.1.52" evidence="3"/>
<dbReference type="PROSITE" id="PS50068">
    <property type="entry name" value="LDLRA_2"/>
    <property type="match status" value="1"/>
</dbReference>
<dbReference type="EMBL" id="APAU02000020">
    <property type="protein sequence ID" value="EUB61399.1"/>
    <property type="molecule type" value="Genomic_DNA"/>
</dbReference>
<evidence type="ECO:0000256" key="8">
    <source>
        <dbReference type="PIRSR" id="PIRSR625705-1"/>
    </source>
</evidence>
<evidence type="ECO:0000256" key="9">
    <source>
        <dbReference type="PROSITE-ProRule" id="PRU00124"/>
    </source>
</evidence>
<feature type="transmembrane region" description="Helical" evidence="11">
    <location>
        <begin position="1127"/>
        <end position="1148"/>
    </location>
</feature>
<dbReference type="InterPro" id="IPR002172">
    <property type="entry name" value="LDrepeatLR_classA_rpt"/>
</dbReference>
<dbReference type="SUPFAM" id="SSF55545">
    <property type="entry name" value="beta-N-acetylhexosaminidase-like domain"/>
    <property type="match status" value="1"/>
</dbReference>
<protein>
    <recommendedName>
        <fullName evidence="3">beta-N-acetylhexosaminidase</fullName>
        <ecNumber evidence="3">3.2.1.52</ecNumber>
    </recommendedName>
</protein>
<dbReference type="SUPFAM" id="SSF52047">
    <property type="entry name" value="RNI-like"/>
    <property type="match status" value="1"/>
</dbReference>
<dbReference type="Pfam" id="PF14845">
    <property type="entry name" value="Glycohydro_20b2"/>
    <property type="match status" value="1"/>
</dbReference>
<evidence type="ECO:0000256" key="3">
    <source>
        <dbReference type="ARBA" id="ARBA00012663"/>
    </source>
</evidence>
<keyword evidence="7" id="KW-0326">Glycosidase</keyword>
<evidence type="ECO:0000256" key="4">
    <source>
        <dbReference type="ARBA" id="ARBA00022801"/>
    </source>
</evidence>
<evidence type="ECO:0000256" key="10">
    <source>
        <dbReference type="SAM" id="MobiDB-lite"/>
    </source>
</evidence>
<feature type="region of interest" description="Disordered" evidence="10">
    <location>
        <begin position="895"/>
        <end position="915"/>
    </location>
</feature>
<dbReference type="InterPro" id="IPR032675">
    <property type="entry name" value="LRR_dom_sf"/>
</dbReference>
<evidence type="ECO:0000256" key="11">
    <source>
        <dbReference type="SAM" id="Phobius"/>
    </source>
</evidence>
<feature type="active site" description="Proton donor" evidence="8">
    <location>
        <position position="1594"/>
    </location>
</feature>
<keyword evidence="11" id="KW-1133">Transmembrane helix</keyword>
<dbReference type="PRINTS" id="PR00738">
    <property type="entry name" value="GLHYDRLASE20"/>
</dbReference>
<feature type="transmembrane region" description="Helical" evidence="11">
    <location>
        <begin position="1859"/>
        <end position="1877"/>
    </location>
</feature>
<dbReference type="STRING" id="6210.W6V561"/>
<feature type="domain" description="Beta-hexosaminidase eukaryotic type N-terminal" evidence="13">
    <location>
        <begin position="1250"/>
        <end position="1416"/>
    </location>
</feature>
<keyword evidence="5" id="KW-1015">Disulfide bond</keyword>
<dbReference type="GO" id="GO:0006689">
    <property type="term" value="P:ganglioside catabolic process"/>
    <property type="evidence" value="ECO:0007669"/>
    <property type="project" value="TreeGrafter"/>
</dbReference>
<dbReference type="PANTHER" id="PTHR22600:SF21">
    <property type="entry name" value="BETA-HEXOSAMINIDASE A"/>
    <property type="match status" value="1"/>
</dbReference>
<keyword evidence="11" id="KW-0812">Transmembrane</keyword>